<sequence>MSLRIVSGRAGTGKTTFIHEEIVKDIKNDPLGHPIFLIVPDQVSFTTEFEMTNNYDVQGIMRAQVLTFKRLAWFILQETGGIAKERIDSFGYRMLLRRILEEHKEEFTLFRQAAGKRGFTQEVELLLREFSQYDITSESIVPLIEELEQANASPTLIAKMKDFEIILRELEDRLGDGYVDGEGFYPLLVEQLKNSSRIHNAYVYIDGFVMFTKREFAIIQQLLALAKRVTIVLPFESPLDAQDTDALFYRAAMSYDKLLSEAMQLGVDIEPRVHLEVGHRFENKDLQHVEQNFHAPIPAIKRSQGFVQVIEGSNRRAEIQAIAREIRRLVQEEGMHYRDIGIMYRQADVYDPVIATTFAQYDIPFFSNEKRPMLHHPLIELTRSALEVVTSNWLYEPVFRSVKTDLFFPIDSNIHEMRENMDQLENFVIAKGIIRDRWKKDDYWEYRRFRTLEKLGYVQKTAEEKMQQFLMQMRDIIRTPLMKLESKLKKAENGLAIAQAIYEFVEELNVYEKLDRLKEHELESAAYEQASEHDQVWDGWVNVLDQFVLMFGDQKIPLEEALQLLEEGFDSLKFSGIPPSIDEVTVSTLDASRFDNKKAIFVIGVNDGVYPQRIDNEGLLSDAEREHFDAVHYELAPNSKSKLFHEAFLIYRAISSPTDRLYLTFANADEEGKGLLPSLYISRMEKLFEGMPYNRVFIDPVEETNEQNALQYLRHPSPSIAYLTMQLKYAEILKKPLEPIWAALQAFYERDPYWTSILQKVSKPLYEKNEAQPLTEENTAQLYGDELSASVSRIEKFYSCPFAHFTTYGLQLQERLQYKLESFAMGDLFHEALRSILTSGDMPPKTYGECLEQARATVNPLVAVFSYNILDSTSRYLYIKEKLIRIVARTLYALTQQAQYSKFKPIAHEKPFGKFDQKSMKEQERPLSALELDLRHNRKMVLRGQIDRIDAYDDGDKVHLRVVDYKSSRHMVSLNEVYHGLSLQLLTYLDVALRNVDELLPNENKEVLVSPAGMLYVHVHDPLLSFQDLVDVNVQELKRLEEYRMTGLVTTNEKVLTAMDETLENRGDSKVIKVGMTKKDGSFKKGSIVMEEELLPSLQQFVLEKHKEAGNEIYEGKTAIAPYRLHKKTACEYCNFNSVCQFDPSDGSQGYRDLPKLEKEEVMQQIKKECGRDGDE</sequence>
<keyword evidence="5" id="KW-0227">DNA damage</keyword>
<evidence type="ECO:0000313" key="15">
    <source>
        <dbReference type="EMBL" id="KGR83829.1"/>
    </source>
</evidence>
<dbReference type="AlphaFoldDB" id="A0A0A3IGI9"/>
<protein>
    <submittedName>
        <fullName evidence="15">ATP-dependent helicase</fullName>
    </submittedName>
</protein>
<dbReference type="EMBL" id="JPVP01000057">
    <property type="protein sequence ID" value="KGR83829.1"/>
    <property type="molecule type" value="Genomic_DNA"/>
</dbReference>
<gene>
    <name evidence="15" type="ORF">CD32_14100</name>
</gene>
<keyword evidence="13" id="KW-0234">DNA repair</keyword>
<keyword evidence="11" id="KW-0411">Iron-sulfur</keyword>
<evidence type="ECO:0000256" key="1">
    <source>
        <dbReference type="ARBA" id="ARBA00022485"/>
    </source>
</evidence>
<evidence type="ECO:0000256" key="12">
    <source>
        <dbReference type="ARBA" id="ARBA00023125"/>
    </source>
</evidence>
<keyword evidence="7 15" id="KW-0347">Helicase</keyword>
<accession>A0A0A3IGI9</accession>
<dbReference type="InterPro" id="IPR011604">
    <property type="entry name" value="PDDEXK-like_dom_sf"/>
</dbReference>
<keyword evidence="9" id="KW-0067">ATP-binding</keyword>
<dbReference type="Gene3D" id="3.40.50.300">
    <property type="entry name" value="P-loop containing nucleotide triphosphate hydrolases"/>
    <property type="match status" value="3"/>
</dbReference>
<keyword evidence="12" id="KW-0238">DNA-binding</keyword>
<reference evidence="15 16" key="1">
    <citation type="submission" date="2014-02" db="EMBL/GenBank/DDBJ databases">
        <title>Draft genome sequence of Lysinibacillus odysseyi NBRC 100172.</title>
        <authorList>
            <person name="Zhang F."/>
            <person name="Wang G."/>
            <person name="Zhang L."/>
        </authorList>
    </citation>
    <scope>NUCLEOTIDE SEQUENCE [LARGE SCALE GENOMIC DNA]</scope>
    <source>
        <strain evidence="15 16">NBRC 100172</strain>
    </source>
</reference>
<comment type="caution">
    <text evidence="15">The sequence shown here is derived from an EMBL/GenBank/DDBJ whole genome shotgun (WGS) entry which is preliminary data.</text>
</comment>
<keyword evidence="1" id="KW-0004">4Fe-4S</keyword>
<dbReference type="InterPro" id="IPR038726">
    <property type="entry name" value="PDDEXK_AddAB-type"/>
</dbReference>
<keyword evidence="10" id="KW-0408">Iron</keyword>
<dbReference type="GO" id="GO:0003677">
    <property type="term" value="F:DNA binding"/>
    <property type="evidence" value="ECO:0007669"/>
    <property type="project" value="UniProtKB-KW"/>
</dbReference>
<dbReference type="STRING" id="1220589.CD32_14100"/>
<dbReference type="PROSITE" id="PS51217">
    <property type="entry name" value="UVRD_HELICASE_CTER"/>
    <property type="match status" value="1"/>
</dbReference>
<keyword evidence="3" id="KW-0479">Metal-binding</keyword>
<evidence type="ECO:0000256" key="5">
    <source>
        <dbReference type="ARBA" id="ARBA00022763"/>
    </source>
</evidence>
<feature type="domain" description="UvrD-like helicase C-terminal" evidence="14">
    <location>
        <begin position="276"/>
        <end position="594"/>
    </location>
</feature>
<dbReference type="PANTHER" id="PTHR30591:SF1">
    <property type="entry name" value="RECBCD ENZYME SUBUNIT RECC"/>
    <property type="match status" value="1"/>
</dbReference>
<evidence type="ECO:0000256" key="13">
    <source>
        <dbReference type="ARBA" id="ARBA00023204"/>
    </source>
</evidence>
<evidence type="ECO:0000256" key="6">
    <source>
        <dbReference type="ARBA" id="ARBA00022801"/>
    </source>
</evidence>
<evidence type="ECO:0000256" key="3">
    <source>
        <dbReference type="ARBA" id="ARBA00022723"/>
    </source>
</evidence>
<dbReference type="SUPFAM" id="SSF52540">
    <property type="entry name" value="P-loop containing nucleoside triphosphate hydrolases"/>
    <property type="match status" value="1"/>
</dbReference>
<dbReference type="Gene3D" id="3.90.320.10">
    <property type="match status" value="1"/>
</dbReference>
<evidence type="ECO:0000256" key="10">
    <source>
        <dbReference type="ARBA" id="ARBA00023004"/>
    </source>
</evidence>
<dbReference type="InterPro" id="IPR014140">
    <property type="entry name" value="DNA_helicase_suAddB"/>
</dbReference>
<dbReference type="InterPro" id="IPR027417">
    <property type="entry name" value="P-loop_NTPase"/>
</dbReference>
<dbReference type="GO" id="GO:0005524">
    <property type="term" value="F:ATP binding"/>
    <property type="evidence" value="ECO:0007669"/>
    <property type="project" value="UniProtKB-KW"/>
</dbReference>
<keyword evidence="8" id="KW-0269">Exonuclease</keyword>
<dbReference type="GO" id="GO:0004527">
    <property type="term" value="F:exonuclease activity"/>
    <property type="evidence" value="ECO:0007669"/>
    <property type="project" value="UniProtKB-KW"/>
</dbReference>
<proteinExistence type="predicted"/>
<dbReference type="GO" id="GO:0004386">
    <property type="term" value="F:helicase activity"/>
    <property type="evidence" value="ECO:0007669"/>
    <property type="project" value="UniProtKB-KW"/>
</dbReference>
<dbReference type="OrthoDB" id="9758506at2"/>
<dbReference type="GO" id="GO:0046872">
    <property type="term" value="F:metal ion binding"/>
    <property type="evidence" value="ECO:0007669"/>
    <property type="project" value="UniProtKB-KW"/>
</dbReference>
<dbReference type="GO" id="GO:0051539">
    <property type="term" value="F:4 iron, 4 sulfur cluster binding"/>
    <property type="evidence" value="ECO:0007669"/>
    <property type="project" value="UniProtKB-KW"/>
</dbReference>
<evidence type="ECO:0000259" key="14">
    <source>
        <dbReference type="PROSITE" id="PS51217"/>
    </source>
</evidence>
<evidence type="ECO:0000256" key="7">
    <source>
        <dbReference type="ARBA" id="ARBA00022806"/>
    </source>
</evidence>
<keyword evidence="4" id="KW-0547">Nucleotide-binding</keyword>
<organism evidence="15 16">
    <name type="scientific">Lysinibacillus odysseyi 34hs-1 = NBRC 100172</name>
    <dbReference type="NCBI Taxonomy" id="1220589"/>
    <lineage>
        <taxon>Bacteria</taxon>
        <taxon>Bacillati</taxon>
        <taxon>Bacillota</taxon>
        <taxon>Bacilli</taxon>
        <taxon>Bacillales</taxon>
        <taxon>Bacillaceae</taxon>
        <taxon>Lysinibacillus</taxon>
    </lineage>
</organism>
<evidence type="ECO:0000256" key="4">
    <source>
        <dbReference type="ARBA" id="ARBA00022741"/>
    </source>
</evidence>
<evidence type="ECO:0000256" key="8">
    <source>
        <dbReference type="ARBA" id="ARBA00022839"/>
    </source>
</evidence>
<keyword evidence="6" id="KW-0378">Hydrolase</keyword>
<name>A0A0A3IGI9_9BACI</name>
<dbReference type="RefSeq" id="WP_036155700.1">
    <property type="nucleotide sequence ID" value="NZ_AVCX01000004.1"/>
</dbReference>
<keyword evidence="16" id="KW-1185">Reference proteome</keyword>
<dbReference type="Proteomes" id="UP000030437">
    <property type="component" value="Unassembled WGS sequence"/>
</dbReference>
<keyword evidence="2" id="KW-0540">Nuclease</keyword>
<dbReference type="eggNOG" id="COG3857">
    <property type="taxonomic scope" value="Bacteria"/>
</dbReference>
<evidence type="ECO:0000256" key="2">
    <source>
        <dbReference type="ARBA" id="ARBA00022722"/>
    </source>
</evidence>
<evidence type="ECO:0000313" key="16">
    <source>
        <dbReference type="Proteomes" id="UP000030437"/>
    </source>
</evidence>
<dbReference type="InterPro" id="IPR049035">
    <property type="entry name" value="ADDB_N"/>
</dbReference>
<dbReference type="GO" id="GO:0000724">
    <property type="term" value="P:double-strand break repair via homologous recombination"/>
    <property type="evidence" value="ECO:0007669"/>
    <property type="project" value="InterPro"/>
</dbReference>
<evidence type="ECO:0000256" key="11">
    <source>
        <dbReference type="ARBA" id="ARBA00023014"/>
    </source>
</evidence>
<dbReference type="InterPro" id="IPR014017">
    <property type="entry name" value="DNA_helicase_UvrD-like_C"/>
</dbReference>
<dbReference type="NCBIfam" id="TIGR02773">
    <property type="entry name" value="addB_Gpos"/>
    <property type="match status" value="1"/>
</dbReference>
<dbReference type="PANTHER" id="PTHR30591">
    <property type="entry name" value="RECBCD ENZYME SUBUNIT RECC"/>
    <property type="match status" value="1"/>
</dbReference>
<dbReference type="Pfam" id="PF12705">
    <property type="entry name" value="PDDEXK_1"/>
    <property type="match status" value="1"/>
</dbReference>
<dbReference type="Pfam" id="PF21445">
    <property type="entry name" value="ADDB_N"/>
    <property type="match status" value="1"/>
</dbReference>
<evidence type="ECO:0000256" key="9">
    <source>
        <dbReference type="ARBA" id="ARBA00022840"/>
    </source>
</evidence>